<evidence type="ECO:0000256" key="1">
    <source>
        <dbReference type="SAM" id="MobiDB-lite"/>
    </source>
</evidence>
<reference evidence="2 3" key="1">
    <citation type="submission" date="2018-01" db="EMBL/GenBank/DDBJ databases">
        <title>Twenty Corynebacterium bovis Genomes.</title>
        <authorList>
            <person name="Gulvik C.A."/>
        </authorList>
    </citation>
    <scope>NUCLEOTIDE SEQUENCE [LARGE SCALE GENOMIC DNA]</scope>
    <source>
        <strain evidence="2 3">F6900</strain>
    </source>
</reference>
<gene>
    <name evidence="2" type="ORF">CXF48_10000</name>
</gene>
<feature type="region of interest" description="Disordered" evidence="1">
    <location>
        <begin position="130"/>
        <end position="149"/>
    </location>
</feature>
<dbReference type="GO" id="GO:0016746">
    <property type="term" value="F:acyltransferase activity"/>
    <property type="evidence" value="ECO:0007669"/>
    <property type="project" value="UniProtKB-KW"/>
</dbReference>
<dbReference type="RefSeq" id="WP_125173856.1">
    <property type="nucleotide sequence ID" value="NZ_JAPJOD010000165.1"/>
</dbReference>
<dbReference type="Gene3D" id="3.30.559.10">
    <property type="entry name" value="Chloramphenicol acetyltransferase-like domain"/>
    <property type="match status" value="1"/>
</dbReference>
<dbReference type="InterPro" id="IPR023213">
    <property type="entry name" value="CAT-like_dom_sf"/>
</dbReference>
<evidence type="ECO:0000313" key="3">
    <source>
        <dbReference type="Proteomes" id="UP000276526"/>
    </source>
</evidence>
<comment type="caution">
    <text evidence="2">The sequence shown here is derived from an EMBL/GenBank/DDBJ whole genome shotgun (WGS) entry which is preliminary data.</text>
</comment>
<sequence>MRIIESSDWQPEGRVVAWAAAPAMTAAVEAAPDDPTPPSFLQRDHILSCAAARAAGGTHRAYTASIATVNAPLDTARMTAVVDAFIASHEGLRSVFSTDGESVRRRTLGPDDVAMAPTVIFDPAGDAGDATAGTAGDATDAATGTATGDPVPATAAEAIDALLPRHAVFDHVPGCALVAVDRGDSFELLYALDHAFGDGISQVTGILELLARYAGADVPPLTDDEHPGFLGYVREEYARAAAVTDDSPGVRLWGELFDRVGGTPQFPLDTGIVDGEPQWVGGLFCDPAPADLDQVAALRRLAAQRGVSFSTVVYALMALAERRTAGTSEYATVVVSATRGERYPVSQGWFCNFSPLFFEMTGDTVEDILDAVSAAQHRMKEALPDPVHACVGRLIEQGRVDASVMASPQLITYIDLSWFREPGDHDIRLFTGLGKTRNASFWLFRDEDGLTLGCQAPDNPTAVASLERYFTALREIVAETAARYPA</sequence>
<proteinExistence type="predicted"/>
<name>A0A3R8QFJ7_9CORY</name>
<protein>
    <submittedName>
        <fullName evidence="2">Acyltransferase</fullName>
    </submittedName>
</protein>
<organism evidence="2 3">
    <name type="scientific">Corynebacterium bovis</name>
    <dbReference type="NCBI Taxonomy" id="36808"/>
    <lineage>
        <taxon>Bacteria</taxon>
        <taxon>Bacillati</taxon>
        <taxon>Actinomycetota</taxon>
        <taxon>Actinomycetes</taxon>
        <taxon>Mycobacteriales</taxon>
        <taxon>Corynebacteriaceae</taxon>
        <taxon>Corynebacterium</taxon>
    </lineage>
</organism>
<dbReference type="Proteomes" id="UP000276526">
    <property type="component" value="Unassembled WGS sequence"/>
</dbReference>
<keyword evidence="2" id="KW-0808">Transferase</keyword>
<dbReference type="EMBL" id="PQNK01000019">
    <property type="protein sequence ID" value="RRO85671.1"/>
    <property type="molecule type" value="Genomic_DNA"/>
</dbReference>
<keyword evidence="2" id="KW-0012">Acyltransferase</keyword>
<dbReference type="SUPFAM" id="SSF52777">
    <property type="entry name" value="CoA-dependent acyltransferases"/>
    <property type="match status" value="2"/>
</dbReference>
<evidence type="ECO:0000313" key="2">
    <source>
        <dbReference type="EMBL" id="RRO85671.1"/>
    </source>
</evidence>
<dbReference type="AlphaFoldDB" id="A0A3R8QFJ7"/>
<dbReference type="Gene3D" id="3.30.559.30">
    <property type="entry name" value="Nonribosomal peptide synthetase, condensation domain"/>
    <property type="match status" value="1"/>
</dbReference>
<accession>A0A3R8QFJ7</accession>